<dbReference type="EMBL" id="CP027059">
    <property type="protein sequence ID" value="UQZ83849.1"/>
    <property type="molecule type" value="Genomic_DNA"/>
</dbReference>
<feature type="domain" description="Calcineurin-like phosphoesterase" evidence="5">
    <location>
        <begin position="1"/>
        <end position="195"/>
    </location>
</feature>
<evidence type="ECO:0000256" key="2">
    <source>
        <dbReference type="ARBA" id="ARBA00022801"/>
    </source>
</evidence>
<keyword evidence="7" id="KW-1185">Reference proteome</keyword>
<dbReference type="Gene3D" id="3.60.21.40">
    <property type="entry name" value="GpdQ, catalytic alpha/beta sandwich domain"/>
    <property type="match status" value="1"/>
</dbReference>
<sequence>MRIALLGDFHYSRMDGGTAEMLEARDAAYKTMLDAFLQTEADLHISLGDLTHGGYPEEFRYVFEQINGSGRSFIHVLGNHDTYSIPKTEILAITGQQRYGAIELDEAKLLFLDSTKEMNRSDWGGELDERQLAWLKEQLEQSGGKPVLVFAHHPVYDTTAHSTKDKLSIHPDIDIQSALRAKQGPAFYFCGHNHINSIVSRDGWHYIQTAACLDHPAFRLIELSGKKLTIGFVTMEDETLSSHIERFNTQVKGFKPTADAQGLEQDRYLQVGL</sequence>
<dbReference type="SUPFAM" id="SSF56300">
    <property type="entry name" value="Metallo-dependent phosphatases"/>
    <property type="match status" value="1"/>
</dbReference>
<keyword evidence="3" id="KW-0408">Iron</keyword>
<dbReference type="PANTHER" id="PTHR42988:SF2">
    <property type="entry name" value="CYCLIC NUCLEOTIDE PHOSPHODIESTERASE CBUA0032-RELATED"/>
    <property type="match status" value="1"/>
</dbReference>
<evidence type="ECO:0000256" key="4">
    <source>
        <dbReference type="ARBA" id="ARBA00025742"/>
    </source>
</evidence>
<evidence type="ECO:0000256" key="3">
    <source>
        <dbReference type="ARBA" id="ARBA00023004"/>
    </source>
</evidence>
<dbReference type="Pfam" id="PF00149">
    <property type="entry name" value="Metallophos"/>
    <property type="match status" value="1"/>
</dbReference>
<dbReference type="Proteomes" id="UP001057134">
    <property type="component" value="Chromosome"/>
</dbReference>
<dbReference type="RefSeq" id="WP_249865829.1">
    <property type="nucleotide sequence ID" value="NZ_CP027059.1"/>
</dbReference>
<name>A0ABY4RR34_9BACL</name>
<organism evidence="6 7">
    <name type="scientific">Paenibacillus konkukensis</name>
    <dbReference type="NCBI Taxonomy" id="2020716"/>
    <lineage>
        <taxon>Bacteria</taxon>
        <taxon>Bacillati</taxon>
        <taxon>Bacillota</taxon>
        <taxon>Bacilli</taxon>
        <taxon>Bacillales</taxon>
        <taxon>Paenibacillaceae</taxon>
        <taxon>Paenibacillus</taxon>
    </lineage>
</organism>
<protein>
    <submittedName>
        <fullName evidence="6">Cyclic 3',5'-adenosine monophosphate phosphodiesterase</fullName>
    </submittedName>
</protein>
<dbReference type="PANTHER" id="PTHR42988">
    <property type="entry name" value="PHOSPHOHYDROLASE"/>
    <property type="match status" value="1"/>
</dbReference>
<dbReference type="InterPro" id="IPR004843">
    <property type="entry name" value="Calcineurin-like_PHP"/>
</dbReference>
<gene>
    <name evidence="6" type="ORF">SK3146_03056</name>
</gene>
<reference evidence="6" key="1">
    <citation type="submission" date="2018-02" db="EMBL/GenBank/DDBJ databases">
        <authorList>
            <person name="Kim S.-K."/>
            <person name="Jung H.-I."/>
            <person name="Lee S.-W."/>
        </authorList>
    </citation>
    <scope>NUCLEOTIDE SEQUENCE</scope>
    <source>
        <strain evidence="6">SK3146</strain>
    </source>
</reference>
<reference evidence="6" key="2">
    <citation type="journal article" date="2021" name="J Anim Sci Technol">
        <title>Complete genome sequence of Paenibacillus konkukensis sp. nov. SK3146 as a potential probiotic strain.</title>
        <authorList>
            <person name="Jung H.I."/>
            <person name="Park S."/>
            <person name="Niu K.M."/>
            <person name="Lee S.W."/>
            <person name="Kothari D."/>
            <person name="Yi K.J."/>
            <person name="Kim S.K."/>
        </authorList>
    </citation>
    <scope>NUCLEOTIDE SEQUENCE</scope>
    <source>
        <strain evidence="6">SK3146</strain>
    </source>
</reference>
<evidence type="ECO:0000313" key="6">
    <source>
        <dbReference type="EMBL" id="UQZ83849.1"/>
    </source>
</evidence>
<keyword evidence="2" id="KW-0378">Hydrolase</keyword>
<proteinExistence type="inferred from homology"/>
<accession>A0ABY4RR34</accession>
<dbReference type="Gene3D" id="3.30.750.180">
    <property type="entry name" value="GpdQ, beta-strand dimerisation domain"/>
    <property type="match status" value="1"/>
</dbReference>
<evidence type="ECO:0000256" key="1">
    <source>
        <dbReference type="ARBA" id="ARBA00022723"/>
    </source>
</evidence>
<comment type="similarity">
    <text evidence="4">Belongs to the cyclic nucleotide phosphodiesterase class-III family.</text>
</comment>
<keyword evidence="1" id="KW-0479">Metal-binding</keyword>
<dbReference type="InterPro" id="IPR050884">
    <property type="entry name" value="CNP_phosphodiesterase-III"/>
</dbReference>
<evidence type="ECO:0000259" key="5">
    <source>
        <dbReference type="Pfam" id="PF00149"/>
    </source>
</evidence>
<dbReference type="InterPro" id="IPR029052">
    <property type="entry name" value="Metallo-depent_PP-like"/>
</dbReference>
<dbReference type="InterPro" id="IPR042283">
    <property type="entry name" value="GpdQ_catalytic"/>
</dbReference>
<dbReference type="InterPro" id="IPR042281">
    <property type="entry name" value="GpdQ_beta-strand"/>
</dbReference>
<evidence type="ECO:0000313" key="7">
    <source>
        <dbReference type="Proteomes" id="UP001057134"/>
    </source>
</evidence>